<feature type="transmembrane region" description="Helical" evidence="1">
    <location>
        <begin position="138"/>
        <end position="158"/>
    </location>
</feature>
<proteinExistence type="predicted"/>
<dbReference type="Proteomes" id="UP000201838">
    <property type="component" value="Unassembled WGS sequence"/>
</dbReference>
<dbReference type="EMBL" id="FXXQ01000009">
    <property type="protein sequence ID" value="SMX24494.1"/>
    <property type="molecule type" value="Genomic_DNA"/>
</dbReference>
<feature type="transmembrane region" description="Helical" evidence="1">
    <location>
        <begin position="39"/>
        <end position="56"/>
    </location>
</feature>
<organism evidence="2 3">
    <name type="scientific">Boseongicola aestuarii</name>
    <dbReference type="NCBI Taxonomy" id="1470561"/>
    <lineage>
        <taxon>Bacteria</taxon>
        <taxon>Pseudomonadati</taxon>
        <taxon>Pseudomonadota</taxon>
        <taxon>Alphaproteobacteria</taxon>
        <taxon>Rhodobacterales</taxon>
        <taxon>Paracoccaceae</taxon>
        <taxon>Boseongicola</taxon>
    </lineage>
</organism>
<evidence type="ECO:0000256" key="1">
    <source>
        <dbReference type="SAM" id="Phobius"/>
    </source>
</evidence>
<gene>
    <name evidence="2" type="ORF">BOA8489_02620</name>
</gene>
<reference evidence="2 3" key="1">
    <citation type="submission" date="2017-05" db="EMBL/GenBank/DDBJ databases">
        <authorList>
            <person name="Song R."/>
            <person name="Chenine A.L."/>
            <person name="Ruprecht R.M."/>
        </authorList>
    </citation>
    <scope>NUCLEOTIDE SEQUENCE [LARGE SCALE GENOMIC DNA]</scope>
    <source>
        <strain evidence="2 3">CECT 8489</strain>
    </source>
</reference>
<keyword evidence="1" id="KW-0812">Transmembrane</keyword>
<accession>A0A238J3K8</accession>
<evidence type="ECO:0000313" key="2">
    <source>
        <dbReference type="EMBL" id="SMX24494.1"/>
    </source>
</evidence>
<keyword evidence="1" id="KW-1133">Transmembrane helix</keyword>
<feature type="transmembrane region" description="Helical" evidence="1">
    <location>
        <begin position="68"/>
        <end position="93"/>
    </location>
</feature>
<protein>
    <submittedName>
        <fullName evidence="2">Uncharacterized protein</fullName>
    </submittedName>
</protein>
<dbReference type="AlphaFoldDB" id="A0A238J3K8"/>
<evidence type="ECO:0000313" key="3">
    <source>
        <dbReference type="Proteomes" id="UP000201838"/>
    </source>
</evidence>
<keyword evidence="1" id="KW-0472">Membrane</keyword>
<name>A0A238J3K8_9RHOB</name>
<sequence length="166" mass="18520">MLCFFLSCVQSFRRLEDLPAEAEVSESTKGQIFQSLAKAINRSALIVPVFLYALAYSDLAQAPGGADVLLFLIFIGIPLSIIFYGYVIVNLIAASAWSYQGSVKVAWVLNWVGLFIWFLLVVSVLTGYPLGETTYPNGLWVFVFGWLILMIINIVALFQKKRDPNN</sequence>
<feature type="transmembrane region" description="Helical" evidence="1">
    <location>
        <begin position="105"/>
        <end position="126"/>
    </location>
</feature>
<keyword evidence="3" id="KW-1185">Reference proteome</keyword>